<proteinExistence type="predicted"/>
<dbReference type="Proteomes" id="UP000008311">
    <property type="component" value="Unassembled WGS sequence"/>
</dbReference>
<dbReference type="AlphaFoldDB" id="B9TIV2"/>
<keyword evidence="2" id="KW-1185">Reference proteome</keyword>
<dbReference type="EMBL" id="EQ983025">
    <property type="protein sequence ID" value="EEF24212.1"/>
    <property type="molecule type" value="Genomic_DNA"/>
</dbReference>
<evidence type="ECO:0000313" key="2">
    <source>
        <dbReference type="Proteomes" id="UP000008311"/>
    </source>
</evidence>
<protein>
    <recommendedName>
        <fullName evidence="3">Peptidoglycan binding-like domain-containing protein</fullName>
    </recommendedName>
</protein>
<evidence type="ECO:0008006" key="3">
    <source>
        <dbReference type="Google" id="ProtNLM"/>
    </source>
</evidence>
<feature type="non-terminal residue" evidence="1">
    <location>
        <position position="339"/>
    </location>
</feature>
<gene>
    <name evidence="1" type="ORF">RCOM_1887960</name>
</gene>
<reference evidence="2" key="1">
    <citation type="journal article" date="2010" name="Nat. Biotechnol.">
        <title>Draft genome sequence of the oilseed species Ricinus communis.</title>
        <authorList>
            <person name="Chan A.P."/>
            <person name="Crabtree J."/>
            <person name="Zhao Q."/>
            <person name="Lorenzi H."/>
            <person name="Orvis J."/>
            <person name="Puiu D."/>
            <person name="Melake-Berhan A."/>
            <person name="Jones K.M."/>
            <person name="Redman J."/>
            <person name="Chen G."/>
            <person name="Cahoon E.B."/>
            <person name="Gedil M."/>
            <person name="Stanke M."/>
            <person name="Haas B.J."/>
            <person name="Wortman J.R."/>
            <person name="Fraser-Liggett C.M."/>
            <person name="Ravel J."/>
            <person name="Rabinowicz P.D."/>
        </authorList>
    </citation>
    <scope>NUCLEOTIDE SEQUENCE [LARGE SCALE GENOMIC DNA]</scope>
    <source>
        <strain evidence="2">cv. Hale</strain>
    </source>
</reference>
<dbReference type="InParanoid" id="B9TIV2"/>
<sequence length="339" mass="35263">MLRSALFGGDQLLQIIADDVGRQRISQTQNPDSPSVIKVQKALLLFDADCLPVSGADGVFGSESAAAVHRFKLVKLGVPEEEIIDDVGPSTVVRLDEIVLESELSSVTLFNQFGEPLPDVEMTIDDGGVVRTAVTNARGFASLTITTPGNLTLAPATLAVSIGDLLDRPALAGDPGDSGSAAIIRPQTGGMVSLSPGDQLSIVIAARVDFKVELRMPVEGTLRVEGTGLKVFQEGELIRVAVQANDGSTATAFLDPPPSEGILVAPLALPGWEPPNGYIVQPGDTADSLSERFLGAPGLFAQLSDHDPVAGEVLTLPDDAVPGWIGIAAEAFPPLPAPK</sequence>
<accession>B9TIV2</accession>
<evidence type="ECO:0000313" key="1">
    <source>
        <dbReference type="EMBL" id="EEF24212.1"/>
    </source>
</evidence>
<organism evidence="1 2">
    <name type="scientific">Ricinus communis</name>
    <name type="common">Castor bean</name>
    <dbReference type="NCBI Taxonomy" id="3988"/>
    <lineage>
        <taxon>Eukaryota</taxon>
        <taxon>Viridiplantae</taxon>
        <taxon>Streptophyta</taxon>
        <taxon>Embryophyta</taxon>
        <taxon>Tracheophyta</taxon>
        <taxon>Spermatophyta</taxon>
        <taxon>Magnoliopsida</taxon>
        <taxon>eudicotyledons</taxon>
        <taxon>Gunneridae</taxon>
        <taxon>Pentapetalae</taxon>
        <taxon>rosids</taxon>
        <taxon>fabids</taxon>
        <taxon>Malpighiales</taxon>
        <taxon>Euphorbiaceae</taxon>
        <taxon>Acalyphoideae</taxon>
        <taxon>Acalypheae</taxon>
        <taxon>Ricinus</taxon>
    </lineage>
</organism>
<name>B9TIV2_RICCO</name>